<dbReference type="EMBL" id="KN415698">
    <property type="protein sequence ID" value="KHG20436.1"/>
    <property type="molecule type" value="Genomic_DNA"/>
</dbReference>
<name>A0A0B0PAV7_GOSAR</name>
<evidence type="ECO:0000313" key="2">
    <source>
        <dbReference type="Proteomes" id="UP000032142"/>
    </source>
</evidence>
<sequence length="27" mass="3229">MHIRPHEVDWCCMYSVRGKHIDAFILA</sequence>
<dbReference type="Proteomes" id="UP000032142">
    <property type="component" value="Unassembled WGS sequence"/>
</dbReference>
<accession>A0A0B0PAV7</accession>
<dbReference type="AlphaFoldDB" id="A0A0B0PAV7"/>
<protein>
    <submittedName>
        <fullName evidence="1">Uncharacterized protein</fullName>
    </submittedName>
</protein>
<gene>
    <name evidence="1" type="ORF">F383_01581</name>
</gene>
<keyword evidence="2" id="KW-1185">Reference proteome</keyword>
<proteinExistence type="predicted"/>
<organism evidence="1 2">
    <name type="scientific">Gossypium arboreum</name>
    <name type="common">Tree cotton</name>
    <name type="synonym">Gossypium nanking</name>
    <dbReference type="NCBI Taxonomy" id="29729"/>
    <lineage>
        <taxon>Eukaryota</taxon>
        <taxon>Viridiplantae</taxon>
        <taxon>Streptophyta</taxon>
        <taxon>Embryophyta</taxon>
        <taxon>Tracheophyta</taxon>
        <taxon>Spermatophyta</taxon>
        <taxon>Magnoliopsida</taxon>
        <taxon>eudicotyledons</taxon>
        <taxon>Gunneridae</taxon>
        <taxon>Pentapetalae</taxon>
        <taxon>rosids</taxon>
        <taxon>malvids</taxon>
        <taxon>Malvales</taxon>
        <taxon>Malvaceae</taxon>
        <taxon>Malvoideae</taxon>
        <taxon>Gossypium</taxon>
    </lineage>
</organism>
<reference evidence="2" key="1">
    <citation type="submission" date="2014-09" db="EMBL/GenBank/DDBJ databases">
        <authorList>
            <person name="Mudge J."/>
            <person name="Ramaraj T."/>
            <person name="Lindquist I.E."/>
            <person name="Bharti A.K."/>
            <person name="Sundararajan A."/>
            <person name="Cameron C.T."/>
            <person name="Woodward J.E."/>
            <person name="May G.D."/>
            <person name="Brubaker C."/>
            <person name="Broadhvest J."/>
            <person name="Wilkins T.A."/>
        </authorList>
    </citation>
    <scope>NUCLEOTIDE SEQUENCE</scope>
    <source>
        <strain evidence="2">cv. AKA8401</strain>
    </source>
</reference>
<evidence type="ECO:0000313" key="1">
    <source>
        <dbReference type="EMBL" id="KHG20436.1"/>
    </source>
</evidence>